<dbReference type="CDD" id="cd05237">
    <property type="entry name" value="UDP_invert_4-6DH_SDR_e"/>
    <property type="match status" value="1"/>
</dbReference>
<evidence type="ECO:0000259" key="3">
    <source>
        <dbReference type="Pfam" id="PF02719"/>
    </source>
</evidence>
<organism evidence="4 5">
    <name type="scientific">Bacteroides pyogenes</name>
    <dbReference type="NCBI Taxonomy" id="310300"/>
    <lineage>
        <taxon>Bacteria</taxon>
        <taxon>Pseudomonadati</taxon>
        <taxon>Bacteroidota</taxon>
        <taxon>Bacteroidia</taxon>
        <taxon>Bacteroidales</taxon>
        <taxon>Bacteroidaceae</taxon>
        <taxon>Bacteroides</taxon>
    </lineage>
</organism>
<feature type="domain" description="Polysaccharide biosynthesis protein CapD-like" evidence="3">
    <location>
        <begin position="299"/>
        <end position="588"/>
    </location>
</feature>
<comment type="caution">
    <text evidence="4">The sequence shown here is derived from an EMBL/GenBank/DDBJ whole genome shotgun (WGS) entry which is preliminary data.</text>
</comment>
<dbReference type="AlphaFoldDB" id="A0A5D3EBG5"/>
<dbReference type="SUPFAM" id="SSF51735">
    <property type="entry name" value="NAD(P)-binding Rossmann-fold domains"/>
    <property type="match status" value="1"/>
</dbReference>
<keyword evidence="5" id="KW-1185">Reference proteome</keyword>
<dbReference type="EMBL" id="VKLW01000022">
    <property type="protein sequence ID" value="TYK32890.1"/>
    <property type="molecule type" value="Genomic_DNA"/>
</dbReference>
<evidence type="ECO:0000313" key="5">
    <source>
        <dbReference type="Proteomes" id="UP000324383"/>
    </source>
</evidence>
<keyword evidence="2" id="KW-0812">Transmembrane</keyword>
<gene>
    <name evidence="4" type="ORF">FNJ60_10135</name>
</gene>
<reference evidence="4 5" key="1">
    <citation type="submission" date="2019-07" db="EMBL/GenBank/DDBJ databases">
        <title>Draft Genome Sequences of Bacteroides pyogenes Strains Isolated from the Uterus Holstein Dairy Cows with Metritis.</title>
        <authorList>
            <person name="Cunha F."/>
            <person name="Galvao K.N."/>
            <person name="Jeon S.J."/>
            <person name="Jeong K.C."/>
        </authorList>
    </citation>
    <scope>NUCLEOTIDE SEQUENCE [LARGE SCALE GENOMIC DNA]</scope>
    <source>
        <strain evidence="4 5">KG-31</strain>
    </source>
</reference>
<dbReference type="Pfam" id="PF02719">
    <property type="entry name" value="Polysacc_synt_2"/>
    <property type="match status" value="1"/>
</dbReference>
<dbReference type="PANTHER" id="PTHR43318:SF1">
    <property type="entry name" value="POLYSACCHARIDE BIOSYNTHESIS PROTEIN EPSC-RELATED"/>
    <property type="match status" value="1"/>
</dbReference>
<proteinExistence type="inferred from homology"/>
<evidence type="ECO:0000256" key="1">
    <source>
        <dbReference type="ARBA" id="ARBA00007430"/>
    </source>
</evidence>
<feature type="transmembrane region" description="Helical" evidence="2">
    <location>
        <begin position="20"/>
        <end position="41"/>
    </location>
</feature>
<feature type="transmembrane region" description="Helical" evidence="2">
    <location>
        <begin position="53"/>
        <end position="75"/>
    </location>
</feature>
<keyword evidence="2" id="KW-0472">Membrane</keyword>
<dbReference type="Gene3D" id="3.40.50.720">
    <property type="entry name" value="NAD(P)-binding Rossmann-like Domain"/>
    <property type="match status" value="2"/>
</dbReference>
<name>A0A5D3EBG5_9BACE</name>
<dbReference type="InterPro" id="IPR003869">
    <property type="entry name" value="Polysac_CapD-like"/>
</dbReference>
<feature type="transmembrane region" description="Helical" evidence="2">
    <location>
        <begin position="87"/>
        <end position="109"/>
    </location>
</feature>
<keyword evidence="2" id="KW-1133">Transmembrane helix</keyword>
<evidence type="ECO:0000256" key="2">
    <source>
        <dbReference type="SAM" id="Phobius"/>
    </source>
</evidence>
<dbReference type="InterPro" id="IPR036291">
    <property type="entry name" value="NAD(P)-bd_dom_sf"/>
</dbReference>
<protein>
    <submittedName>
        <fullName evidence="4">Polysaccharide biosynthesis protein</fullName>
    </submittedName>
</protein>
<dbReference type="SUPFAM" id="SSF53335">
    <property type="entry name" value="S-adenosyl-L-methionine-dependent methyltransferases"/>
    <property type="match status" value="1"/>
</dbReference>
<dbReference type="PANTHER" id="PTHR43318">
    <property type="entry name" value="UDP-N-ACETYLGLUCOSAMINE 4,6-DEHYDRATASE"/>
    <property type="match status" value="1"/>
</dbReference>
<accession>A0A5D3EBG5</accession>
<dbReference type="RefSeq" id="WP_148730616.1">
    <property type="nucleotide sequence ID" value="NZ_VKLW01000022.1"/>
</dbReference>
<sequence length="656" mass="75282">MKKKFNCLVQYLRNNYFSYWAVLALDTFIALCSTLVAYTGIHYITETFFQVPMLFRVSLVSIAASLLGSYVFHTYRNTIRFSQLRELWRLACSSLVKTAVMAVALWTFFPHPDWQHSQKVFFLLFDCMLTFIAMVVVRNLLILVYEFMLSRITKENMRILIYGIGDKSVSLKVRLLNSPHYKVVGFYIYGSKASVRRVADLPVYSFRDKDEFEKQIFNHRIQGILFAAHEDTREEEKRLLQYCKEYDIKTLIAPSISEADEKGVFHQWVRPIKIEDLLGRPEINIDMDQVAGEFRGKVVLVTGAAGSIGSELCRQLAQMGIRKLVMFDSAETPLHNVRLEFEHNYPSLDFVPVIGDVRVNERLRMVFETYHPQIVFHAAAYKHVPLMEENPCEAVLVNVIGSRQVADMAVEYGAEKMVMVSTDKAVNPTNVMGASKRLAEIYVQSLGWAIREGKVKGHTRFITTRFGNVLGSNGSVIPRFKEQIENGGPVTVTHPDIIRFFMTIPEACRLVMEAATMGQGNEIFVFEMGEAVRIVDLATRMIELAGYRPGEDIQIEFTGLRPGEKLYEEVLSNGENTIPTENKKIKVAKVRRYEYADILPDYQEFERLSRMVDIIDTVKLMKHVVPEFVSKNSEYEELDECGHRKIETLHLNKSQI</sequence>
<dbReference type="Proteomes" id="UP000324383">
    <property type="component" value="Unassembled WGS sequence"/>
</dbReference>
<comment type="similarity">
    <text evidence="1">Belongs to the polysaccharide synthase family.</text>
</comment>
<evidence type="ECO:0000313" key="4">
    <source>
        <dbReference type="EMBL" id="TYK32890.1"/>
    </source>
</evidence>
<feature type="transmembrane region" description="Helical" evidence="2">
    <location>
        <begin position="121"/>
        <end position="148"/>
    </location>
</feature>
<dbReference type="InterPro" id="IPR051203">
    <property type="entry name" value="Polysaccharide_Synthase-Rel"/>
</dbReference>
<dbReference type="InterPro" id="IPR029063">
    <property type="entry name" value="SAM-dependent_MTases_sf"/>
</dbReference>